<dbReference type="PANTHER" id="PTHR42760">
    <property type="entry name" value="SHORT-CHAIN DEHYDROGENASES/REDUCTASES FAMILY MEMBER"/>
    <property type="match status" value="1"/>
</dbReference>
<dbReference type="PANTHER" id="PTHR42760:SF135">
    <property type="entry name" value="BLL7886 PROTEIN"/>
    <property type="match status" value="1"/>
</dbReference>
<dbReference type="InterPro" id="IPR002347">
    <property type="entry name" value="SDR_fam"/>
</dbReference>
<keyword evidence="3" id="KW-1185">Reference proteome</keyword>
<protein>
    <submittedName>
        <fullName evidence="2">SDR family oxidoreductase</fullName>
    </submittedName>
</protein>
<evidence type="ECO:0000313" key="2">
    <source>
        <dbReference type="EMBL" id="MCC8428017.1"/>
    </source>
</evidence>
<comment type="similarity">
    <text evidence="1">Belongs to the short-chain dehydrogenases/reductases (SDR) family.</text>
</comment>
<dbReference type="EMBL" id="JAJISD010000001">
    <property type="protein sequence ID" value="MCC8428017.1"/>
    <property type="molecule type" value="Genomic_DNA"/>
</dbReference>
<dbReference type="Proteomes" id="UP001198862">
    <property type="component" value="Unassembled WGS sequence"/>
</dbReference>
<gene>
    <name evidence="2" type="ORF">LJ725_03500</name>
</gene>
<accession>A0ABS8KPL2</accession>
<organism evidence="2 3">
    <name type="scientific">Reyranella aquatilis</name>
    <dbReference type="NCBI Taxonomy" id="2035356"/>
    <lineage>
        <taxon>Bacteria</taxon>
        <taxon>Pseudomonadati</taxon>
        <taxon>Pseudomonadota</taxon>
        <taxon>Alphaproteobacteria</taxon>
        <taxon>Hyphomicrobiales</taxon>
        <taxon>Reyranellaceae</taxon>
        <taxon>Reyranella</taxon>
    </lineage>
</organism>
<dbReference type="RefSeq" id="WP_230549221.1">
    <property type="nucleotide sequence ID" value="NZ_JAJISD010000001.1"/>
</dbReference>
<name>A0ABS8KPL2_9HYPH</name>
<dbReference type="Gene3D" id="3.40.50.720">
    <property type="entry name" value="NAD(P)-binding Rossmann-like Domain"/>
    <property type="match status" value="1"/>
</dbReference>
<dbReference type="Pfam" id="PF13561">
    <property type="entry name" value="adh_short_C2"/>
    <property type="match status" value="1"/>
</dbReference>
<sequence>MSMKLLEGERALITGCAGGIGRGIARALKAEGAIVLGSDIAAPPAEDGIGFLAADLSKRDGWKKLLDGAVKKLGTISLFVHAASPRRLEADTPLSVSEETWDLMTDINLRSGFFLGREVGRHMRDNRIKGRMILVTSQHREMPRNLPHYSASKAGMTMVMKELARVLAPDGIRVNAIAPGAIPGGGFVAGNLDALVAQIPLGRAGTPDDIAQVAVAILSERFGRYVVGTTVEVDGGLGLTSWIPAKA</sequence>
<comment type="caution">
    <text evidence="2">The sequence shown here is derived from an EMBL/GenBank/DDBJ whole genome shotgun (WGS) entry which is preliminary data.</text>
</comment>
<dbReference type="SUPFAM" id="SSF51735">
    <property type="entry name" value="NAD(P)-binding Rossmann-fold domains"/>
    <property type="match status" value="1"/>
</dbReference>
<evidence type="ECO:0000256" key="1">
    <source>
        <dbReference type="ARBA" id="ARBA00006484"/>
    </source>
</evidence>
<dbReference type="PRINTS" id="PR00081">
    <property type="entry name" value="GDHRDH"/>
</dbReference>
<proteinExistence type="inferred from homology"/>
<dbReference type="InterPro" id="IPR036291">
    <property type="entry name" value="NAD(P)-bd_dom_sf"/>
</dbReference>
<reference evidence="2 3" key="1">
    <citation type="submission" date="2021-11" db="EMBL/GenBank/DDBJ databases">
        <authorList>
            <person name="Lee D.-H."/>
            <person name="Kim S.-B."/>
        </authorList>
    </citation>
    <scope>NUCLEOTIDE SEQUENCE [LARGE SCALE GENOMIC DNA]</scope>
    <source>
        <strain evidence="2 3">KCTC 52223</strain>
    </source>
</reference>
<evidence type="ECO:0000313" key="3">
    <source>
        <dbReference type="Proteomes" id="UP001198862"/>
    </source>
</evidence>